<dbReference type="GO" id="GO:0004252">
    <property type="term" value="F:serine-type endopeptidase activity"/>
    <property type="evidence" value="ECO:0007669"/>
    <property type="project" value="TreeGrafter"/>
</dbReference>
<dbReference type="InterPro" id="IPR002469">
    <property type="entry name" value="Peptidase_S9B_N"/>
</dbReference>
<feature type="domain" description="Dipeptidylpeptidase IV N-terminal" evidence="8">
    <location>
        <begin position="299"/>
        <end position="430"/>
    </location>
</feature>
<evidence type="ECO:0000256" key="5">
    <source>
        <dbReference type="ARBA" id="ARBA00022825"/>
    </source>
</evidence>
<keyword evidence="3 6" id="KW-0732">Signal</keyword>
<dbReference type="InterPro" id="IPR001375">
    <property type="entry name" value="Peptidase_S9_cat"/>
</dbReference>
<gene>
    <name evidence="9" type="ORF">FA046_11215</name>
</gene>
<keyword evidence="5" id="KW-0720">Serine protease</keyword>
<comment type="caution">
    <text evidence="9">The sequence shown here is derived from an EMBL/GenBank/DDBJ whole genome shotgun (WGS) entry which is preliminary data.</text>
</comment>
<keyword evidence="2" id="KW-0645">Protease</keyword>
<dbReference type="AlphaFoldDB" id="A0A4U1BZG3"/>
<dbReference type="GO" id="GO:0006508">
    <property type="term" value="P:proteolysis"/>
    <property type="evidence" value="ECO:0007669"/>
    <property type="project" value="UniProtKB-KW"/>
</dbReference>
<evidence type="ECO:0000259" key="8">
    <source>
        <dbReference type="Pfam" id="PF00930"/>
    </source>
</evidence>
<evidence type="ECO:0000256" key="6">
    <source>
        <dbReference type="SAM" id="SignalP"/>
    </source>
</evidence>
<dbReference type="RefSeq" id="WP_136826529.1">
    <property type="nucleotide sequence ID" value="NZ_SWBP01000003.1"/>
</dbReference>
<dbReference type="Pfam" id="PF07676">
    <property type="entry name" value="PD40"/>
    <property type="match status" value="2"/>
</dbReference>
<dbReference type="InterPro" id="IPR011042">
    <property type="entry name" value="6-blade_b-propeller_TolB-like"/>
</dbReference>
<evidence type="ECO:0000256" key="2">
    <source>
        <dbReference type="ARBA" id="ARBA00022670"/>
    </source>
</evidence>
<dbReference type="SUPFAM" id="SSF82171">
    <property type="entry name" value="DPP6 N-terminal domain-like"/>
    <property type="match status" value="1"/>
</dbReference>
<evidence type="ECO:0000313" key="10">
    <source>
        <dbReference type="Proteomes" id="UP000308181"/>
    </source>
</evidence>
<evidence type="ECO:0000313" key="9">
    <source>
        <dbReference type="EMBL" id="TKB97908.1"/>
    </source>
</evidence>
<name>A0A4U1BZG3_9SPHI</name>
<organism evidence="9 10">
    <name type="scientific">Pedobacter cryophilus</name>
    <dbReference type="NCBI Taxonomy" id="2571271"/>
    <lineage>
        <taxon>Bacteria</taxon>
        <taxon>Pseudomonadati</taxon>
        <taxon>Bacteroidota</taxon>
        <taxon>Sphingobacteriia</taxon>
        <taxon>Sphingobacteriales</taxon>
        <taxon>Sphingobacteriaceae</taxon>
        <taxon>Pedobacter</taxon>
    </lineage>
</organism>
<dbReference type="Gene3D" id="3.40.50.1820">
    <property type="entry name" value="alpha/beta hydrolase"/>
    <property type="match status" value="1"/>
</dbReference>
<reference evidence="9 10" key="1">
    <citation type="submission" date="2019-04" db="EMBL/GenBank/DDBJ databases">
        <title>Pedobacter sp. AR-3-17 sp. nov., isolated from Arctic soil.</title>
        <authorList>
            <person name="Dahal R.H."/>
            <person name="Kim D.-U."/>
        </authorList>
    </citation>
    <scope>NUCLEOTIDE SEQUENCE [LARGE SCALE GENOMIC DNA]</scope>
    <source>
        <strain evidence="9 10">AR-3-17</strain>
    </source>
</reference>
<evidence type="ECO:0000256" key="4">
    <source>
        <dbReference type="ARBA" id="ARBA00022801"/>
    </source>
</evidence>
<feature type="chain" id="PRO_5020546986" evidence="6">
    <location>
        <begin position="19"/>
        <end position="677"/>
    </location>
</feature>
<dbReference type="Pfam" id="PF00930">
    <property type="entry name" value="DPPIV_N"/>
    <property type="match status" value="1"/>
</dbReference>
<dbReference type="Gene3D" id="2.120.10.30">
    <property type="entry name" value="TolB, C-terminal domain"/>
    <property type="match status" value="2"/>
</dbReference>
<keyword evidence="10" id="KW-1185">Reference proteome</keyword>
<comment type="similarity">
    <text evidence="1">Belongs to the peptidase S9C family.</text>
</comment>
<accession>A0A4U1BZG3</accession>
<dbReference type="InterPro" id="IPR011659">
    <property type="entry name" value="WD40"/>
</dbReference>
<protein>
    <submittedName>
        <fullName evidence="9">S9 family peptidase</fullName>
    </submittedName>
</protein>
<feature type="domain" description="Peptidase S9 prolyl oligopeptidase catalytic" evidence="7">
    <location>
        <begin position="469"/>
        <end position="677"/>
    </location>
</feature>
<dbReference type="FunFam" id="3.40.50.1820:FF:000028">
    <property type="entry name" value="S9 family peptidase"/>
    <property type="match status" value="1"/>
</dbReference>
<proteinExistence type="inferred from homology"/>
<dbReference type="PANTHER" id="PTHR42776">
    <property type="entry name" value="SERINE PEPTIDASE S9 FAMILY MEMBER"/>
    <property type="match status" value="1"/>
</dbReference>
<evidence type="ECO:0000259" key="7">
    <source>
        <dbReference type="Pfam" id="PF00326"/>
    </source>
</evidence>
<feature type="signal peptide" evidence="6">
    <location>
        <begin position="1"/>
        <end position="18"/>
    </location>
</feature>
<dbReference type="Proteomes" id="UP000308181">
    <property type="component" value="Unassembled WGS sequence"/>
</dbReference>
<keyword evidence="4" id="KW-0378">Hydrolase</keyword>
<evidence type="ECO:0000256" key="3">
    <source>
        <dbReference type="ARBA" id="ARBA00022729"/>
    </source>
</evidence>
<evidence type="ECO:0000256" key="1">
    <source>
        <dbReference type="ARBA" id="ARBA00010040"/>
    </source>
</evidence>
<sequence length="677" mass="76295">MKKILFAGLLLLSQQSWAQKSMTPELLWKLGRVSGETLTADQKNVLFGVSNYDLAANKSERNLYSIPLTGGVAKQITTTAGSESILTVDQKTGKLIYTYKGQLFDMNADGSAIKQLTNEKEGLENVILSPNKDYILFTKDVPIIKNVGNEKYPDLPKANALIYEDLNYRHWDTWEDGKYSHVFYAPFNNGNIGEAVDIMKDEPYDTPQKPSGGIEDITWSPDGKSIIYVSKKKYGKAYAQSTNTDIYKYDIANKQTYNLTDGMLGYDTQPLFNKDGSRLAWTSMVEDGYEADKNDIMVFDYKTNVCHNLTKDWDETVASFVWSTDQSKIYFLAVEKGTEQLFEITLNKDLSRNTAANIKRITQGRWDINGIVGQSGNTMVVSRTDMNHAAELFKVDLQTGNLSALTKVNEATYAGVAMSEIEAKTIKTTDGKDMLTWVIYPPGFDPAKKYPTLLYCQGGPQSALSQFYSVRWNFQLMAAQGYIVVAPNRRGMPGNGVEWNKQISGDWGGQAMKDYLSAIDEISKEPYVDKNRLGCVGASYGGYSVFMLAGIHQNRFKTFISHDGLFDLRSWYGTTEELFFANKDIGGPYWGDNSPKSYKDFNPMEFVKNWNTPIMIVQGGIDYRVPIEQGLEAFQAAQLKGIKSKLLYLPEENHWVLSGQNGIVWQREFFSWLKETL</sequence>
<dbReference type="EMBL" id="SWBP01000003">
    <property type="protein sequence ID" value="TKB97908.1"/>
    <property type="molecule type" value="Genomic_DNA"/>
</dbReference>
<dbReference type="OrthoDB" id="9812921at2"/>
<dbReference type="SUPFAM" id="SSF53474">
    <property type="entry name" value="alpha/beta-Hydrolases"/>
    <property type="match status" value="1"/>
</dbReference>
<dbReference type="PANTHER" id="PTHR42776:SF13">
    <property type="entry name" value="DIPEPTIDYL-PEPTIDASE 5"/>
    <property type="match status" value="1"/>
</dbReference>
<dbReference type="InterPro" id="IPR029058">
    <property type="entry name" value="AB_hydrolase_fold"/>
</dbReference>
<dbReference type="Pfam" id="PF00326">
    <property type="entry name" value="Peptidase_S9"/>
    <property type="match status" value="1"/>
</dbReference>